<evidence type="ECO:0000313" key="1">
    <source>
        <dbReference type="EMBL" id="KAK7314097.1"/>
    </source>
</evidence>
<evidence type="ECO:0000313" key="2">
    <source>
        <dbReference type="Proteomes" id="UP001367508"/>
    </source>
</evidence>
<proteinExistence type="predicted"/>
<protein>
    <submittedName>
        <fullName evidence="1">Uncharacterized protein</fullName>
    </submittedName>
</protein>
<accession>A0AAN9KAV3</accession>
<gene>
    <name evidence="1" type="ORF">VNO77_39307</name>
</gene>
<dbReference type="AlphaFoldDB" id="A0AAN9KAV3"/>
<keyword evidence="2" id="KW-1185">Reference proteome</keyword>
<reference evidence="1 2" key="1">
    <citation type="submission" date="2024-01" db="EMBL/GenBank/DDBJ databases">
        <title>The genomes of 5 underutilized Papilionoideae crops provide insights into root nodulation and disease resistanc.</title>
        <authorList>
            <person name="Jiang F."/>
        </authorList>
    </citation>
    <scope>NUCLEOTIDE SEQUENCE [LARGE SCALE GENOMIC DNA]</scope>
    <source>
        <strain evidence="1">LVBAO_FW01</strain>
        <tissue evidence="1">Leaves</tissue>
    </source>
</reference>
<comment type="caution">
    <text evidence="1">The sequence shown here is derived from an EMBL/GenBank/DDBJ whole genome shotgun (WGS) entry which is preliminary data.</text>
</comment>
<dbReference type="EMBL" id="JAYMYQ010000009">
    <property type="protein sequence ID" value="KAK7314097.1"/>
    <property type="molecule type" value="Genomic_DNA"/>
</dbReference>
<name>A0AAN9KAV3_CANGL</name>
<dbReference type="Proteomes" id="UP001367508">
    <property type="component" value="Unassembled WGS sequence"/>
</dbReference>
<organism evidence="1 2">
    <name type="scientific">Canavalia gladiata</name>
    <name type="common">Sword bean</name>
    <name type="synonym">Dolichos gladiatus</name>
    <dbReference type="NCBI Taxonomy" id="3824"/>
    <lineage>
        <taxon>Eukaryota</taxon>
        <taxon>Viridiplantae</taxon>
        <taxon>Streptophyta</taxon>
        <taxon>Embryophyta</taxon>
        <taxon>Tracheophyta</taxon>
        <taxon>Spermatophyta</taxon>
        <taxon>Magnoliopsida</taxon>
        <taxon>eudicotyledons</taxon>
        <taxon>Gunneridae</taxon>
        <taxon>Pentapetalae</taxon>
        <taxon>rosids</taxon>
        <taxon>fabids</taxon>
        <taxon>Fabales</taxon>
        <taxon>Fabaceae</taxon>
        <taxon>Papilionoideae</taxon>
        <taxon>50 kb inversion clade</taxon>
        <taxon>NPAAA clade</taxon>
        <taxon>indigoferoid/millettioid clade</taxon>
        <taxon>Phaseoleae</taxon>
        <taxon>Canavalia</taxon>
    </lineage>
</organism>
<sequence length="113" mass="12888">MAYGSQCGLVIQKEKWFPRGSNTGFEVVCLNACKLAHVILHFRCLQGRPGILNHISVTFREPTLLWRSNQSLWCRTHDVRMPERENKSPYGILERCGAWVGYYCAKLTVCGAN</sequence>